<keyword evidence="3" id="KW-1185">Reference proteome</keyword>
<gene>
    <name evidence="2" type="ORF">FA13DRAFT_1735861</name>
</gene>
<proteinExistence type="predicted"/>
<comment type="caution">
    <text evidence="2">The sequence shown here is derived from an EMBL/GenBank/DDBJ whole genome shotgun (WGS) entry which is preliminary data.</text>
</comment>
<protein>
    <submittedName>
        <fullName evidence="2">Uncharacterized protein</fullName>
    </submittedName>
</protein>
<evidence type="ECO:0000313" key="2">
    <source>
        <dbReference type="EMBL" id="TEB28230.1"/>
    </source>
</evidence>
<feature type="compositionally biased region" description="Polar residues" evidence="1">
    <location>
        <begin position="18"/>
        <end position="38"/>
    </location>
</feature>
<dbReference type="Proteomes" id="UP000298030">
    <property type="component" value="Unassembled WGS sequence"/>
</dbReference>
<dbReference type="AlphaFoldDB" id="A0A4Y7T241"/>
<reference evidence="2 3" key="1">
    <citation type="journal article" date="2019" name="Nat. Ecol. Evol.">
        <title>Megaphylogeny resolves global patterns of mushroom evolution.</title>
        <authorList>
            <person name="Varga T."/>
            <person name="Krizsan K."/>
            <person name="Foldi C."/>
            <person name="Dima B."/>
            <person name="Sanchez-Garcia M."/>
            <person name="Sanchez-Ramirez S."/>
            <person name="Szollosi G.J."/>
            <person name="Szarkandi J.G."/>
            <person name="Papp V."/>
            <person name="Albert L."/>
            <person name="Andreopoulos W."/>
            <person name="Angelini C."/>
            <person name="Antonin V."/>
            <person name="Barry K.W."/>
            <person name="Bougher N.L."/>
            <person name="Buchanan P."/>
            <person name="Buyck B."/>
            <person name="Bense V."/>
            <person name="Catcheside P."/>
            <person name="Chovatia M."/>
            <person name="Cooper J."/>
            <person name="Damon W."/>
            <person name="Desjardin D."/>
            <person name="Finy P."/>
            <person name="Geml J."/>
            <person name="Haridas S."/>
            <person name="Hughes K."/>
            <person name="Justo A."/>
            <person name="Karasinski D."/>
            <person name="Kautmanova I."/>
            <person name="Kiss B."/>
            <person name="Kocsube S."/>
            <person name="Kotiranta H."/>
            <person name="LaButti K.M."/>
            <person name="Lechner B.E."/>
            <person name="Liimatainen K."/>
            <person name="Lipzen A."/>
            <person name="Lukacs Z."/>
            <person name="Mihaltcheva S."/>
            <person name="Morgado L.N."/>
            <person name="Niskanen T."/>
            <person name="Noordeloos M.E."/>
            <person name="Ohm R.A."/>
            <person name="Ortiz-Santana B."/>
            <person name="Ovrebo C."/>
            <person name="Racz N."/>
            <person name="Riley R."/>
            <person name="Savchenko A."/>
            <person name="Shiryaev A."/>
            <person name="Soop K."/>
            <person name="Spirin V."/>
            <person name="Szebenyi C."/>
            <person name="Tomsovsky M."/>
            <person name="Tulloss R.E."/>
            <person name="Uehling J."/>
            <person name="Grigoriev I.V."/>
            <person name="Vagvolgyi C."/>
            <person name="Papp T."/>
            <person name="Martin F.M."/>
            <person name="Miettinen O."/>
            <person name="Hibbett D.S."/>
            <person name="Nagy L.G."/>
        </authorList>
    </citation>
    <scope>NUCLEOTIDE SEQUENCE [LARGE SCALE GENOMIC DNA]</scope>
    <source>
        <strain evidence="2 3">FP101781</strain>
    </source>
</reference>
<evidence type="ECO:0000256" key="1">
    <source>
        <dbReference type="SAM" id="MobiDB-lite"/>
    </source>
</evidence>
<accession>A0A4Y7T241</accession>
<evidence type="ECO:0000313" key="3">
    <source>
        <dbReference type="Proteomes" id="UP000298030"/>
    </source>
</evidence>
<name>A0A4Y7T241_COPMI</name>
<feature type="region of interest" description="Disordered" evidence="1">
    <location>
        <begin position="1"/>
        <end position="38"/>
    </location>
</feature>
<dbReference type="EMBL" id="QPFP01000034">
    <property type="protein sequence ID" value="TEB28230.1"/>
    <property type="molecule type" value="Genomic_DNA"/>
</dbReference>
<organism evidence="2 3">
    <name type="scientific">Coprinellus micaceus</name>
    <name type="common">Glistening ink-cap mushroom</name>
    <name type="synonym">Coprinus micaceus</name>
    <dbReference type="NCBI Taxonomy" id="71717"/>
    <lineage>
        <taxon>Eukaryota</taxon>
        <taxon>Fungi</taxon>
        <taxon>Dikarya</taxon>
        <taxon>Basidiomycota</taxon>
        <taxon>Agaricomycotina</taxon>
        <taxon>Agaricomycetes</taxon>
        <taxon>Agaricomycetidae</taxon>
        <taxon>Agaricales</taxon>
        <taxon>Agaricineae</taxon>
        <taxon>Psathyrellaceae</taxon>
        <taxon>Coprinellus</taxon>
    </lineage>
</organism>
<sequence>MSQSPTKFKNSGVRGNVEQYTVNGPYTRNTGGTYHNHNAPTYHYTTNANGAPVVNGAFNGVQYNISSPSQSE</sequence>